<feature type="domain" description="EamA" evidence="6">
    <location>
        <begin position="10"/>
        <end position="148"/>
    </location>
</feature>
<dbReference type="SUPFAM" id="SSF103481">
    <property type="entry name" value="Multidrug resistance efflux transporter EmrE"/>
    <property type="match status" value="2"/>
</dbReference>
<keyword evidence="8" id="KW-1185">Reference proteome</keyword>
<feature type="transmembrane region" description="Helical" evidence="5">
    <location>
        <begin position="214"/>
        <end position="232"/>
    </location>
</feature>
<dbReference type="Proteomes" id="UP000032749">
    <property type="component" value="Chromosome"/>
</dbReference>
<dbReference type="InterPro" id="IPR037185">
    <property type="entry name" value="EmrE-like"/>
</dbReference>
<evidence type="ECO:0000256" key="4">
    <source>
        <dbReference type="ARBA" id="ARBA00023136"/>
    </source>
</evidence>
<keyword evidence="4 5" id="KW-0472">Membrane</keyword>
<accession>R4YMM0</accession>
<feature type="transmembrane region" description="Helical" evidence="5">
    <location>
        <begin position="158"/>
        <end position="176"/>
    </location>
</feature>
<dbReference type="PANTHER" id="PTHR22911">
    <property type="entry name" value="ACYL-MALONYL CONDENSING ENZYME-RELATED"/>
    <property type="match status" value="1"/>
</dbReference>
<feature type="transmembrane region" description="Helical" evidence="5">
    <location>
        <begin position="38"/>
        <end position="62"/>
    </location>
</feature>
<feature type="transmembrane region" description="Helical" evidence="5">
    <location>
        <begin position="134"/>
        <end position="152"/>
    </location>
</feature>
<reference evidence="7 8" key="1">
    <citation type="journal article" date="2013" name="Nat. Commun.">
        <title>Genome sequence and functional genomic analysis of the oil-degrading bacterium Oleispira antarctica.</title>
        <authorList>
            <person name="Kube M."/>
            <person name="Chernikova T.N."/>
            <person name="Al-Ramahi Y."/>
            <person name="Beloqui A."/>
            <person name="Lopez-Cortez N."/>
            <person name="Guazzaroni M.E."/>
            <person name="Heipieper H.J."/>
            <person name="Klages S."/>
            <person name="Kotsyurbenko O.R."/>
            <person name="Langer I."/>
            <person name="Nechitaylo T.Y."/>
            <person name="Lunsdorf H."/>
            <person name="Fernandez M."/>
            <person name="Juarez S."/>
            <person name="Ciordia S."/>
            <person name="Singer A."/>
            <person name="Kagan O."/>
            <person name="Egorova O."/>
            <person name="Petit P.A."/>
            <person name="Stogios P."/>
            <person name="Kim Y."/>
            <person name="Tchigvintsev A."/>
            <person name="Flick R."/>
            <person name="Denaro R."/>
            <person name="Genovese M."/>
            <person name="Albar J.P."/>
            <person name="Reva O.N."/>
            <person name="Martinez-Gomariz M."/>
            <person name="Tran H."/>
            <person name="Ferrer M."/>
            <person name="Savchenko A."/>
            <person name="Yakunin A.F."/>
            <person name="Yakimov M.M."/>
            <person name="Golyshina O.V."/>
            <person name="Reinhardt R."/>
            <person name="Golyshin P.N."/>
        </authorList>
    </citation>
    <scope>NUCLEOTIDE SEQUENCE [LARGE SCALE GENOMIC DNA]</scope>
</reference>
<name>R4YMM0_OLEAN</name>
<organism evidence="7 8">
    <name type="scientific">Oleispira antarctica RB-8</name>
    <dbReference type="NCBI Taxonomy" id="698738"/>
    <lineage>
        <taxon>Bacteria</taxon>
        <taxon>Pseudomonadati</taxon>
        <taxon>Pseudomonadota</taxon>
        <taxon>Gammaproteobacteria</taxon>
        <taxon>Oceanospirillales</taxon>
        <taxon>Oceanospirillaceae</taxon>
        <taxon>Oleispira</taxon>
    </lineage>
</organism>
<evidence type="ECO:0000313" key="7">
    <source>
        <dbReference type="EMBL" id="CCK75960.1"/>
    </source>
</evidence>
<evidence type="ECO:0000256" key="2">
    <source>
        <dbReference type="ARBA" id="ARBA00022692"/>
    </source>
</evidence>
<evidence type="ECO:0000256" key="3">
    <source>
        <dbReference type="ARBA" id="ARBA00022989"/>
    </source>
</evidence>
<feature type="transmembrane region" description="Helical" evidence="5">
    <location>
        <begin position="104"/>
        <end position="125"/>
    </location>
</feature>
<keyword evidence="2 5" id="KW-0812">Transmembrane</keyword>
<protein>
    <recommendedName>
        <fullName evidence="6">EamA domain-containing protein</fullName>
    </recommendedName>
</protein>
<dbReference type="KEGG" id="oai:OLEAN_C17840"/>
<gene>
    <name evidence="7" type="ORF">OLEAN_C17840</name>
</gene>
<dbReference type="OrthoDB" id="148351at2"/>
<dbReference type="GO" id="GO:0016020">
    <property type="term" value="C:membrane"/>
    <property type="evidence" value="ECO:0007669"/>
    <property type="project" value="UniProtKB-SubCell"/>
</dbReference>
<dbReference type="AlphaFoldDB" id="R4YMM0"/>
<sequence>MNAVNVRHSALWMVGAVIAFSLTAIAGREATSQLSGSALTISQLVFFRSVIGLVLITCVIFLRHGSNARTVISSQRLPLHFGRNFSHFCGQWCWFYGLALLPMAHVFAIEFTVPIWTALFASLILSESLTIKRIISITLGFIGVLIILRPGLVDIESASWVVLAGAVAYALSHTLTKRLAGIDSALTILFYMHIMQLPLALFLVAFDFSWPQGIAWLWVSMTAMAALSAHFCMAKALSLADAMIVMPMDFLRLPLIAVVGYFLYQESIDMFLLFGAAVMLFGNMLSLKEKPVASGSE</sequence>
<evidence type="ECO:0000313" key="8">
    <source>
        <dbReference type="Proteomes" id="UP000032749"/>
    </source>
</evidence>
<comment type="subcellular location">
    <subcellularLocation>
        <location evidence="1">Membrane</location>
        <topology evidence="1">Multi-pass membrane protein</topology>
    </subcellularLocation>
</comment>
<proteinExistence type="predicted"/>
<dbReference type="STRING" id="698738.OLEAN_C17840"/>
<dbReference type="EMBL" id="FO203512">
    <property type="protein sequence ID" value="CCK75960.1"/>
    <property type="molecule type" value="Genomic_DNA"/>
</dbReference>
<evidence type="ECO:0000259" key="6">
    <source>
        <dbReference type="Pfam" id="PF00892"/>
    </source>
</evidence>
<keyword evidence="3 5" id="KW-1133">Transmembrane helix</keyword>
<dbReference type="HOGENOM" id="CLU_032828_0_0_6"/>
<evidence type="ECO:0000256" key="5">
    <source>
        <dbReference type="SAM" id="Phobius"/>
    </source>
</evidence>
<dbReference type="InterPro" id="IPR000620">
    <property type="entry name" value="EamA_dom"/>
</dbReference>
<feature type="transmembrane region" description="Helical" evidence="5">
    <location>
        <begin position="188"/>
        <end position="208"/>
    </location>
</feature>
<dbReference type="Pfam" id="PF00892">
    <property type="entry name" value="EamA"/>
    <property type="match status" value="1"/>
</dbReference>
<dbReference type="PANTHER" id="PTHR22911:SF6">
    <property type="entry name" value="SOLUTE CARRIER FAMILY 35 MEMBER G1"/>
    <property type="match status" value="1"/>
</dbReference>
<feature type="transmembrane region" description="Helical" evidence="5">
    <location>
        <begin position="6"/>
        <end position="26"/>
    </location>
</feature>
<evidence type="ECO:0000256" key="1">
    <source>
        <dbReference type="ARBA" id="ARBA00004141"/>
    </source>
</evidence>